<evidence type="ECO:0000259" key="3">
    <source>
        <dbReference type="PROSITE" id="PS50110"/>
    </source>
</evidence>
<gene>
    <name evidence="4" type="ORF">HYY65_13075</name>
</gene>
<proteinExistence type="predicted"/>
<dbReference type="SUPFAM" id="SSF52172">
    <property type="entry name" value="CheY-like"/>
    <property type="match status" value="1"/>
</dbReference>
<comment type="caution">
    <text evidence="4">The sequence shown here is derived from an EMBL/GenBank/DDBJ whole genome shotgun (WGS) entry which is preliminary data.</text>
</comment>
<dbReference type="AlphaFoldDB" id="A0A932M2I8"/>
<dbReference type="Proteomes" id="UP000741360">
    <property type="component" value="Unassembled WGS sequence"/>
</dbReference>
<dbReference type="PANTHER" id="PTHR44591:SF3">
    <property type="entry name" value="RESPONSE REGULATORY DOMAIN-CONTAINING PROTEIN"/>
    <property type="match status" value="1"/>
</dbReference>
<evidence type="ECO:0000256" key="2">
    <source>
        <dbReference type="PROSITE-ProRule" id="PRU00169"/>
    </source>
</evidence>
<dbReference type="Gene3D" id="3.40.50.2300">
    <property type="match status" value="1"/>
</dbReference>
<feature type="modified residue" description="4-aspartylphosphate" evidence="2">
    <location>
        <position position="64"/>
    </location>
</feature>
<dbReference type="EMBL" id="JACPSX010000250">
    <property type="protein sequence ID" value="MBI3015956.1"/>
    <property type="molecule type" value="Genomic_DNA"/>
</dbReference>
<dbReference type="InterPro" id="IPR050595">
    <property type="entry name" value="Bact_response_regulator"/>
</dbReference>
<dbReference type="PANTHER" id="PTHR44591">
    <property type="entry name" value="STRESS RESPONSE REGULATOR PROTEIN 1"/>
    <property type="match status" value="1"/>
</dbReference>
<evidence type="ECO:0000256" key="1">
    <source>
        <dbReference type="ARBA" id="ARBA00022553"/>
    </source>
</evidence>
<accession>A0A932M2I8</accession>
<dbReference type="PROSITE" id="PS50110">
    <property type="entry name" value="RESPONSE_REGULATORY"/>
    <property type="match status" value="1"/>
</dbReference>
<dbReference type="GO" id="GO:0000160">
    <property type="term" value="P:phosphorelay signal transduction system"/>
    <property type="evidence" value="ECO:0007669"/>
    <property type="project" value="InterPro"/>
</dbReference>
<dbReference type="InterPro" id="IPR011006">
    <property type="entry name" value="CheY-like_superfamily"/>
</dbReference>
<feature type="domain" description="Response regulatory" evidence="3">
    <location>
        <begin position="15"/>
        <end position="134"/>
    </location>
</feature>
<dbReference type="InterPro" id="IPR001789">
    <property type="entry name" value="Sig_transdc_resp-reg_receiver"/>
</dbReference>
<dbReference type="Pfam" id="PF00072">
    <property type="entry name" value="Response_reg"/>
    <property type="match status" value="1"/>
</dbReference>
<keyword evidence="1 2" id="KW-0597">Phosphoprotein</keyword>
<organism evidence="4 5">
    <name type="scientific">Tectimicrobiota bacterium</name>
    <dbReference type="NCBI Taxonomy" id="2528274"/>
    <lineage>
        <taxon>Bacteria</taxon>
        <taxon>Pseudomonadati</taxon>
        <taxon>Nitrospinota/Tectimicrobiota group</taxon>
        <taxon>Candidatus Tectimicrobiota</taxon>
    </lineage>
</organism>
<dbReference type="SMART" id="SM00448">
    <property type="entry name" value="REC"/>
    <property type="match status" value="1"/>
</dbReference>
<evidence type="ECO:0000313" key="5">
    <source>
        <dbReference type="Proteomes" id="UP000741360"/>
    </source>
</evidence>
<name>A0A932M2I8_UNCTE</name>
<sequence length="135" mass="14941">MDVKLGGRSVAAQRRILIVDPYLHSLEGLRWSLAHGGWKVETATDGWQAIKKVKENQFEVAIIDLGLPPVHGLTMSGWDLVRIFRAFHPRISIIVVSADAGPEVKAQAELLKVSEFLEKPIDLAQLKAVVSRLDP</sequence>
<evidence type="ECO:0000313" key="4">
    <source>
        <dbReference type="EMBL" id="MBI3015956.1"/>
    </source>
</evidence>
<protein>
    <submittedName>
        <fullName evidence="4">Response regulator</fullName>
    </submittedName>
</protein>
<dbReference type="CDD" id="cd17546">
    <property type="entry name" value="REC_hyHK_CKI1_RcsC-like"/>
    <property type="match status" value="1"/>
</dbReference>
<reference evidence="4" key="1">
    <citation type="submission" date="2020-07" db="EMBL/GenBank/DDBJ databases">
        <title>Huge and variable diversity of episymbiotic CPR bacteria and DPANN archaea in groundwater ecosystems.</title>
        <authorList>
            <person name="He C.Y."/>
            <person name="Keren R."/>
            <person name="Whittaker M."/>
            <person name="Farag I.F."/>
            <person name="Doudna J."/>
            <person name="Cate J.H.D."/>
            <person name="Banfield J.F."/>
        </authorList>
    </citation>
    <scope>NUCLEOTIDE SEQUENCE</scope>
    <source>
        <strain evidence="4">NC_groundwater_717_Ag_S-0.2um_59_8</strain>
    </source>
</reference>